<evidence type="ECO:0000256" key="8">
    <source>
        <dbReference type="ARBA" id="ARBA00023295"/>
    </source>
</evidence>
<comment type="subcellular location">
    <subcellularLocation>
        <location evidence="1">Lysosome</location>
    </subcellularLocation>
</comment>
<keyword evidence="4" id="KW-0732">Signal</keyword>
<dbReference type="PROSITE" id="PS51910">
    <property type="entry name" value="GH18_2"/>
    <property type="match status" value="1"/>
</dbReference>
<organism evidence="13 14">
    <name type="scientific">Pelobates cultripes</name>
    <name type="common">Western spadefoot toad</name>
    <dbReference type="NCBI Taxonomy" id="61616"/>
    <lineage>
        <taxon>Eukaryota</taxon>
        <taxon>Metazoa</taxon>
        <taxon>Chordata</taxon>
        <taxon>Craniata</taxon>
        <taxon>Vertebrata</taxon>
        <taxon>Euteleostomi</taxon>
        <taxon>Amphibia</taxon>
        <taxon>Batrachia</taxon>
        <taxon>Anura</taxon>
        <taxon>Pelobatoidea</taxon>
        <taxon>Pelobatidae</taxon>
        <taxon>Pelobates</taxon>
    </lineage>
</organism>
<dbReference type="SUPFAM" id="SSF51445">
    <property type="entry name" value="(Trans)glycosidases"/>
    <property type="match status" value="1"/>
</dbReference>
<dbReference type="GO" id="GO:0005615">
    <property type="term" value="C:extracellular space"/>
    <property type="evidence" value="ECO:0007669"/>
    <property type="project" value="TreeGrafter"/>
</dbReference>
<evidence type="ECO:0000256" key="5">
    <source>
        <dbReference type="ARBA" id="ARBA00022801"/>
    </source>
</evidence>
<evidence type="ECO:0000256" key="1">
    <source>
        <dbReference type="ARBA" id="ARBA00004371"/>
    </source>
</evidence>
<evidence type="ECO:0000256" key="2">
    <source>
        <dbReference type="ARBA" id="ARBA00008532"/>
    </source>
</evidence>
<dbReference type="InterPro" id="IPR001579">
    <property type="entry name" value="Glyco_hydro_18_chit_AS"/>
</dbReference>
<keyword evidence="6" id="KW-0325">Glycoprotein</keyword>
<dbReference type="Gene3D" id="3.20.20.80">
    <property type="entry name" value="Glycosidases"/>
    <property type="match status" value="1"/>
</dbReference>
<dbReference type="FunFam" id="3.10.50.10:FF:000006">
    <property type="entry name" value="Chitobiase, di-N-acetyl"/>
    <property type="match status" value="1"/>
</dbReference>
<keyword evidence="14" id="KW-1185">Reference proteome</keyword>
<reference evidence="13" key="1">
    <citation type="submission" date="2022-03" db="EMBL/GenBank/DDBJ databases">
        <authorList>
            <person name="Alioto T."/>
            <person name="Alioto T."/>
            <person name="Gomez Garrido J."/>
        </authorList>
    </citation>
    <scope>NUCLEOTIDE SEQUENCE</scope>
</reference>
<dbReference type="EMBL" id="OW240919">
    <property type="protein sequence ID" value="CAH2310425.1"/>
    <property type="molecule type" value="Genomic_DNA"/>
</dbReference>
<feature type="domain" description="GH18" evidence="12">
    <location>
        <begin position="45"/>
        <end position="388"/>
    </location>
</feature>
<proteinExistence type="inferred from homology"/>
<evidence type="ECO:0000256" key="7">
    <source>
        <dbReference type="ARBA" id="ARBA00023228"/>
    </source>
</evidence>
<dbReference type="InterPro" id="IPR017853">
    <property type="entry name" value="GH"/>
</dbReference>
<dbReference type="CDD" id="cd02875">
    <property type="entry name" value="GH18_chitobiase"/>
    <property type="match status" value="1"/>
</dbReference>
<dbReference type="FunFam" id="3.20.20.80:FF:000250">
    <property type="entry name" value="Probable di-N-acetylchitobiase 1"/>
    <property type="match status" value="1"/>
</dbReference>
<dbReference type="AlphaFoldDB" id="A0AAD1SWV8"/>
<dbReference type="InterPro" id="IPR051887">
    <property type="entry name" value="GH18_Domain-Containing"/>
</dbReference>
<dbReference type="SMART" id="SM00636">
    <property type="entry name" value="Glyco_18"/>
    <property type="match status" value="1"/>
</dbReference>
<dbReference type="Gene3D" id="3.75.10.10">
    <property type="entry name" value="L-arginine/glycine Amidinotransferase, Chain A"/>
    <property type="match status" value="1"/>
</dbReference>
<dbReference type="GO" id="GO:0006032">
    <property type="term" value="P:chitin catabolic process"/>
    <property type="evidence" value="ECO:0007669"/>
    <property type="project" value="UniProtKB-ARBA"/>
</dbReference>
<keyword evidence="8" id="KW-0326">Glycosidase</keyword>
<evidence type="ECO:0000313" key="14">
    <source>
        <dbReference type="Proteomes" id="UP001295444"/>
    </source>
</evidence>
<dbReference type="GO" id="GO:0009313">
    <property type="term" value="P:oligosaccharide catabolic process"/>
    <property type="evidence" value="ECO:0007669"/>
    <property type="project" value="TreeGrafter"/>
</dbReference>
<sequence>METNETSRNPSFYPTRPSTAGLIDLHVMLQHGTFAAWLLLLSPLLVLLEITLSWAACPCADPALCDPIKHIPDFEVFVFHVGRKSWKLYDWSNITTVALFAQYDSELMCFAHSKGARFVLKGDVCITDMVDPDNRTAWITEKVNLAKHQFMDGINLDIEQPIFKGSPQYYALTALVKETTDAFHREIPGSQVTFDVAWSPDCVDLRCYNYSAIASSCDFLFVMSYDEQSQIWTECVAGANAPYNQTQEGYDKFINLDIDPKKLVMGVPWYGYDYTCLELSQDNKCALFKRPFRGAPCSDAAGVQVSYRAIMKQVNGSSSGRLWDDQQKSPFYNYKDKSGSVHQVWYDDPESISLKVAYVKTRGLRGVGMWNGDLLDYSSDPTLSVRSAQIIIIIIIIIIAVSGLGRCTHAVVRGIPDSFSQQALRSRDCGEVDLARAHREHELYVRVLKDKLGLQVLELGADHLMPDCSFVEDVSVILDETALITRPGAPSRRRERDETRRDETRVEAVKKALQELQLNVVEMTDENATLDGGDVLFTGKEFFVGLSKRTNQRGAEILADTFKDYAVSTVPVCDTLHLKSFCSMAGPNLIVIGSSEGAQKALKTMQQMSDHRYDKLTVPDDAAANCIYLNIPSKGHVLLHRAPEEFPESVKVFEKLKDHMLIPVANSELAKVDGALTCCSLLINKRSNE</sequence>
<comment type="function">
    <text evidence="9">Involved in the degradation of asparagine-linked glycoproteins. Hydrolyze of N-acetyl-beta-D-glucosamine (1-4)N-acetylglucosamine chitobiose core from the reducing end of the bond, it requires prior cleavage by glycosylasparaginase.</text>
</comment>
<feature type="transmembrane region" description="Helical" evidence="11">
    <location>
        <begin position="387"/>
        <end position="405"/>
    </location>
</feature>
<accession>A0AAD1SWV8</accession>
<evidence type="ECO:0000256" key="3">
    <source>
        <dbReference type="ARBA" id="ARBA00009336"/>
    </source>
</evidence>
<keyword evidence="7" id="KW-0458">Lysosome</keyword>
<dbReference type="InterPro" id="IPR001223">
    <property type="entry name" value="Glyco_hydro18_cat"/>
</dbReference>
<feature type="transmembrane region" description="Helical" evidence="11">
    <location>
        <begin position="34"/>
        <end position="56"/>
    </location>
</feature>
<keyword evidence="11" id="KW-1133">Transmembrane helix</keyword>
<dbReference type="InterPro" id="IPR029070">
    <property type="entry name" value="Chitinase_insertion_sf"/>
</dbReference>
<evidence type="ECO:0000256" key="9">
    <source>
        <dbReference type="ARBA" id="ARBA00055477"/>
    </source>
</evidence>
<dbReference type="PANTHER" id="PTHR46290">
    <property type="entry name" value="DI-N-ACETYLCHITOBIASE"/>
    <property type="match status" value="1"/>
</dbReference>
<evidence type="ECO:0000256" key="4">
    <source>
        <dbReference type="ARBA" id="ARBA00022729"/>
    </source>
</evidence>
<dbReference type="PROSITE" id="PS01095">
    <property type="entry name" value="GH18_1"/>
    <property type="match status" value="1"/>
</dbReference>
<evidence type="ECO:0000256" key="10">
    <source>
        <dbReference type="ARBA" id="ARBA00074174"/>
    </source>
</evidence>
<dbReference type="GO" id="GO:0008061">
    <property type="term" value="F:chitin binding"/>
    <property type="evidence" value="ECO:0007669"/>
    <property type="project" value="InterPro"/>
</dbReference>
<name>A0AAD1SWV8_PELCU</name>
<dbReference type="Proteomes" id="UP001295444">
    <property type="component" value="Chromosome 08"/>
</dbReference>
<keyword evidence="11" id="KW-0472">Membrane</keyword>
<dbReference type="Pfam" id="PF00704">
    <property type="entry name" value="Glyco_hydro_18"/>
    <property type="match status" value="1"/>
</dbReference>
<dbReference type="InterPro" id="IPR047898">
    <property type="entry name" value="DIAC_cat"/>
</dbReference>
<evidence type="ECO:0000313" key="13">
    <source>
        <dbReference type="EMBL" id="CAH2310425.1"/>
    </source>
</evidence>
<evidence type="ECO:0000259" key="12">
    <source>
        <dbReference type="PROSITE" id="PS51910"/>
    </source>
</evidence>
<comment type="similarity">
    <text evidence="2">Belongs to the DDAH family.</text>
</comment>
<dbReference type="SUPFAM" id="SSF55909">
    <property type="entry name" value="Pentein"/>
    <property type="match status" value="1"/>
</dbReference>
<gene>
    <name evidence="13" type="ORF">PECUL_23A023350</name>
</gene>
<dbReference type="Pfam" id="PF19420">
    <property type="entry name" value="DDAH_eukar"/>
    <property type="match status" value="1"/>
</dbReference>
<dbReference type="InterPro" id="IPR011583">
    <property type="entry name" value="Chitinase_II/V-like_cat"/>
</dbReference>
<evidence type="ECO:0000256" key="6">
    <source>
        <dbReference type="ARBA" id="ARBA00023180"/>
    </source>
</evidence>
<protein>
    <recommendedName>
        <fullName evidence="10">Di-N-acetylchitobiase</fullName>
    </recommendedName>
</protein>
<keyword evidence="5" id="KW-0378">Hydrolase</keyword>
<comment type="similarity">
    <text evidence="3">Belongs to the glycosyl hydrolase 18 family.</text>
</comment>
<dbReference type="PANTHER" id="PTHR46290:SF1">
    <property type="entry name" value="DI-N-ACETYLCHITOBIASE"/>
    <property type="match status" value="1"/>
</dbReference>
<dbReference type="GO" id="GO:0004568">
    <property type="term" value="F:chitinase activity"/>
    <property type="evidence" value="ECO:0007669"/>
    <property type="project" value="UniProtKB-ARBA"/>
</dbReference>
<keyword evidence="11" id="KW-0812">Transmembrane</keyword>
<dbReference type="FunFam" id="3.75.10.10:FF:000004">
    <property type="entry name" value="N(G),N(G)-dimethylarginine dimethylaminohydrolase 1"/>
    <property type="match status" value="1"/>
</dbReference>
<dbReference type="GO" id="GO:0005764">
    <property type="term" value="C:lysosome"/>
    <property type="evidence" value="ECO:0007669"/>
    <property type="project" value="UniProtKB-SubCell"/>
</dbReference>
<dbReference type="Gene3D" id="3.10.50.10">
    <property type="match status" value="1"/>
</dbReference>
<evidence type="ECO:0000256" key="11">
    <source>
        <dbReference type="SAM" id="Phobius"/>
    </source>
</evidence>